<sequence length="702" mass="75819">GETSDYKAVGDLIALPVAKPRLMLADKGYDSDDVRASLLLKGILPVIPPKANRKQAITCDFRAYKDRNRVERMFNKLKQFRRIATRYDKTAVSFLGFLALVVGKRRREKFWTKFCRSIDPSSMERLAFATPQFVHRYVRPRPRHRAGRLAEARNADVDRAVAAAKAGFPVWRDVAPLERARILKEVARLLRANARDLATIDVANCGNPVTEMIADANIVAAQLEFFAGLVTEIKGASIPMGPHAVNFSMRQPLGLIARIIAFNHPFMFCTGKIAAPVAAGNSVIMKSPAESSRASRHGQATDDDRLAGGYYLEPTIFADVTPSMRIARQEIFGPDLGVRRWDDEAVMTEQVHRTAMRVEAGFVGINEVAKHFLGAAFGGVKNMGIGREECLDELTTFTPVVIGELMALFSACAFAVGSVAIARADPAASGEGGVLLSVLLTGLLSALVWLVVGLPLETVANAPGMAMVWFFASGILATVWGRQTLYKAIQNAGVIRVSTVRRLTPFLSTLLGWLILDETIGGLTGAGIALLAVSFALLVIERRDRSMAEETGANAPPDIPRGYMFGIICAASYAASYIGRKFGLMALPDAYLGAFVGSVAALGYYVAGCAVSPYYRKVVVDALRRPDPWQLLAALCISVGQITQFIALTYTGVTQVAVINSVEIYIAAYLAVVVFKTERMPAPGILLATLLATAGVVMVAVG</sequence>
<dbReference type="AlphaFoldDB" id="A0A812ZWZ6"/>
<dbReference type="InterPro" id="IPR016162">
    <property type="entry name" value="Ald_DH_N"/>
</dbReference>
<feature type="transmembrane region" description="Helical" evidence="1">
    <location>
        <begin position="631"/>
        <end position="650"/>
    </location>
</feature>
<feature type="transmembrane region" description="Helical" evidence="1">
    <location>
        <begin position="462"/>
        <end position="481"/>
    </location>
</feature>
<feature type="transmembrane region" description="Helical" evidence="1">
    <location>
        <begin position="434"/>
        <end position="456"/>
    </location>
</feature>
<accession>A0A812ZWZ6</accession>
<feature type="transmembrane region" description="Helical" evidence="1">
    <location>
        <begin position="493"/>
        <end position="516"/>
    </location>
</feature>
<evidence type="ECO:0000313" key="5">
    <source>
        <dbReference type="EMBL" id="CAE7839798.1"/>
    </source>
</evidence>
<dbReference type="GO" id="GO:0016620">
    <property type="term" value="F:oxidoreductase activity, acting on the aldehyde or oxo group of donors, NAD or NADP as acceptor"/>
    <property type="evidence" value="ECO:0007669"/>
    <property type="project" value="InterPro"/>
</dbReference>
<dbReference type="InterPro" id="IPR015590">
    <property type="entry name" value="Aldehyde_DH_dom"/>
</dbReference>
<dbReference type="InterPro" id="IPR000620">
    <property type="entry name" value="EamA_dom"/>
</dbReference>
<reference evidence="5" key="1">
    <citation type="submission" date="2021-02" db="EMBL/GenBank/DDBJ databases">
        <authorList>
            <person name="Dougan E. K."/>
            <person name="Rhodes N."/>
            <person name="Thang M."/>
            <person name="Chan C."/>
        </authorList>
    </citation>
    <scope>NUCLEOTIDE SEQUENCE</scope>
</reference>
<feature type="domain" description="Aldehyde dehydrogenase" evidence="2">
    <location>
        <begin position="303"/>
        <end position="345"/>
    </location>
</feature>
<protein>
    <submittedName>
        <fullName evidence="5">TropH protein</fullName>
    </submittedName>
</protein>
<feature type="transmembrane region" description="Helical" evidence="1">
    <location>
        <begin position="522"/>
        <end position="540"/>
    </location>
</feature>
<dbReference type="InterPro" id="IPR025668">
    <property type="entry name" value="Tnp_DDE_dom"/>
</dbReference>
<evidence type="ECO:0000259" key="2">
    <source>
        <dbReference type="Pfam" id="PF00171"/>
    </source>
</evidence>
<feature type="transmembrane region" description="Helical" evidence="1">
    <location>
        <begin position="400"/>
        <end position="422"/>
    </location>
</feature>
<dbReference type="Pfam" id="PF13586">
    <property type="entry name" value="DDE_Tnp_1_2"/>
    <property type="match status" value="1"/>
</dbReference>
<feature type="domain" description="EamA" evidence="3">
    <location>
        <begin position="402"/>
        <end position="539"/>
    </location>
</feature>
<dbReference type="SUPFAM" id="SSF103481">
    <property type="entry name" value="Multidrug resistance efflux transporter EmrE"/>
    <property type="match status" value="2"/>
</dbReference>
<evidence type="ECO:0000259" key="3">
    <source>
        <dbReference type="Pfam" id="PF00892"/>
    </source>
</evidence>
<gene>
    <name evidence="5" type="primary">tropH</name>
    <name evidence="5" type="ORF">SNEC2469_LOCUS25410</name>
</gene>
<dbReference type="OrthoDB" id="310895at2759"/>
<keyword evidence="6" id="KW-1185">Reference proteome</keyword>
<evidence type="ECO:0000256" key="1">
    <source>
        <dbReference type="SAM" id="Phobius"/>
    </source>
</evidence>
<feature type="domain" description="Transposase DDE" evidence="4">
    <location>
        <begin position="23"/>
        <end position="101"/>
    </location>
</feature>
<feature type="non-terminal residue" evidence="5">
    <location>
        <position position="702"/>
    </location>
</feature>
<dbReference type="InterPro" id="IPR016161">
    <property type="entry name" value="Ald_DH/histidinol_DH"/>
</dbReference>
<dbReference type="SUPFAM" id="SSF53720">
    <property type="entry name" value="ALDH-like"/>
    <property type="match status" value="2"/>
</dbReference>
<feature type="transmembrane region" description="Helical" evidence="1">
    <location>
        <begin position="682"/>
        <end position="701"/>
    </location>
</feature>
<feature type="transmembrane region" description="Helical" evidence="1">
    <location>
        <begin position="590"/>
        <end position="611"/>
    </location>
</feature>
<name>A0A812ZWZ6_9DINO</name>
<dbReference type="Gene3D" id="3.40.605.10">
    <property type="entry name" value="Aldehyde Dehydrogenase, Chain A, domain 1"/>
    <property type="match status" value="2"/>
</dbReference>
<dbReference type="Pfam" id="PF00171">
    <property type="entry name" value="Aldedh"/>
    <property type="match status" value="2"/>
</dbReference>
<dbReference type="GO" id="GO:0016020">
    <property type="term" value="C:membrane"/>
    <property type="evidence" value="ECO:0007669"/>
    <property type="project" value="InterPro"/>
</dbReference>
<keyword evidence="1" id="KW-1133">Transmembrane helix</keyword>
<dbReference type="Proteomes" id="UP000601435">
    <property type="component" value="Unassembled WGS sequence"/>
</dbReference>
<dbReference type="Gene3D" id="3.40.309.10">
    <property type="entry name" value="Aldehyde Dehydrogenase, Chain A, domain 2"/>
    <property type="match status" value="2"/>
</dbReference>
<proteinExistence type="predicted"/>
<dbReference type="EMBL" id="CAJNJA010050066">
    <property type="protein sequence ID" value="CAE7839798.1"/>
    <property type="molecule type" value="Genomic_DNA"/>
</dbReference>
<feature type="transmembrane region" description="Helical" evidence="1">
    <location>
        <begin position="561"/>
        <end position="578"/>
    </location>
</feature>
<feature type="transmembrane region" description="Helical" evidence="1">
    <location>
        <begin position="656"/>
        <end position="675"/>
    </location>
</feature>
<organism evidence="5 6">
    <name type="scientific">Symbiodinium necroappetens</name>
    <dbReference type="NCBI Taxonomy" id="1628268"/>
    <lineage>
        <taxon>Eukaryota</taxon>
        <taxon>Sar</taxon>
        <taxon>Alveolata</taxon>
        <taxon>Dinophyceae</taxon>
        <taxon>Suessiales</taxon>
        <taxon>Symbiodiniaceae</taxon>
        <taxon>Symbiodinium</taxon>
    </lineage>
</organism>
<dbReference type="InterPro" id="IPR016163">
    <property type="entry name" value="Ald_DH_C"/>
</dbReference>
<evidence type="ECO:0000313" key="6">
    <source>
        <dbReference type="Proteomes" id="UP000601435"/>
    </source>
</evidence>
<dbReference type="Pfam" id="PF00892">
    <property type="entry name" value="EamA"/>
    <property type="match status" value="1"/>
</dbReference>
<keyword evidence="1" id="KW-0472">Membrane</keyword>
<feature type="domain" description="Aldehyde dehydrogenase" evidence="2">
    <location>
        <begin position="138"/>
        <end position="292"/>
    </location>
</feature>
<dbReference type="InterPro" id="IPR037185">
    <property type="entry name" value="EmrE-like"/>
</dbReference>
<evidence type="ECO:0000259" key="4">
    <source>
        <dbReference type="Pfam" id="PF13586"/>
    </source>
</evidence>
<keyword evidence="1" id="KW-0812">Transmembrane</keyword>
<dbReference type="PANTHER" id="PTHR11699">
    <property type="entry name" value="ALDEHYDE DEHYDROGENASE-RELATED"/>
    <property type="match status" value="1"/>
</dbReference>
<comment type="caution">
    <text evidence="5">The sequence shown here is derived from an EMBL/GenBank/DDBJ whole genome shotgun (WGS) entry which is preliminary data.</text>
</comment>